<feature type="compositionally biased region" description="Polar residues" evidence="1">
    <location>
        <begin position="303"/>
        <end position="312"/>
    </location>
</feature>
<dbReference type="AlphaFoldDB" id="U6GXN2"/>
<name>U6GXN2_9EIME</name>
<dbReference type="Proteomes" id="UP000018201">
    <property type="component" value="Unassembled WGS sequence"/>
</dbReference>
<reference evidence="3" key="2">
    <citation type="submission" date="2013-10" db="EMBL/GenBank/DDBJ databases">
        <authorList>
            <person name="Aslett M."/>
        </authorList>
    </citation>
    <scope>NUCLEOTIDE SEQUENCE [LARGE SCALE GENOMIC DNA]</scope>
    <source>
        <strain evidence="3">Houghton</strain>
    </source>
</reference>
<feature type="domain" description="Replication factor Mcm10 C-terminal" evidence="2">
    <location>
        <begin position="403"/>
        <end position="699"/>
    </location>
</feature>
<feature type="compositionally biased region" description="Low complexity" evidence="1">
    <location>
        <begin position="219"/>
        <end position="302"/>
    </location>
</feature>
<reference evidence="3" key="1">
    <citation type="submission" date="2013-10" db="EMBL/GenBank/DDBJ databases">
        <title>Genomic analysis of the causative agents of coccidiosis in chickens.</title>
        <authorList>
            <person name="Reid A.J."/>
            <person name="Blake D."/>
            <person name="Billington K."/>
            <person name="Browne H."/>
            <person name="Dunn M."/>
            <person name="Hung S."/>
            <person name="Kawahara F."/>
            <person name="Miranda-Saavedra D."/>
            <person name="Mourier T."/>
            <person name="Nagra H."/>
            <person name="Otto T.D."/>
            <person name="Rawlings N."/>
            <person name="Sanchez A."/>
            <person name="Sanders M."/>
            <person name="Subramaniam C."/>
            <person name="Tay Y."/>
            <person name="Dear P."/>
            <person name="Doerig C."/>
            <person name="Gruber A."/>
            <person name="Parkinson J."/>
            <person name="Shirley M."/>
            <person name="Wan K.L."/>
            <person name="Berriman M."/>
            <person name="Tomley F."/>
            <person name="Pain A."/>
        </authorList>
    </citation>
    <scope>NUCLEOTIDE SEQUENCE [LARGE SCALE GENOMIC DNA]</scope>
    <source>
        <strain evidence="3">Houghton</strain>
    </source>
</reference>
<evidence type="ECO:0000313" key="4">
    <source>
        <dbReference type="Proteomes" id="UP000018201"/>
    </source>
</evidence>
<keyword evidence="4" id="KW-1185">Reference proteome</keyword>
<dbReference type="EMBL" id="HG693206">
    <property type="protein sequence ID" value="CDI84955.1"/>
    <property type="molecule type" value="Genomic_DNA"/>
</dbReference>
<proteinExistence type="predicted"/>
<dbReference type="OrthoDB" id="273123at2759"/>
<dbReference type="GO" id="GO:0043596">
    <property type="term" value="C:nuclear replication fork"/>
    <property type="evidence" value="ECO:0007669"/>
    <property type="project" value="TreeGrafter"/>
</dbReference>
<gene>
    <name evidence="3" type="ORF">EPH_0013780</name>
</gene>
<dbReference type="InterPro" id="IPR040184">
    <property type="entry name" value="Mcm10"/>
</dbReference>
<evidence type="ECO:0000256" key="1">
    <source>
        <dbReference type="SAM" id="MobiDB-lite"/>
    </source>
</evidence>
<accession>U6GXN2</accession>
<dbReference type="PANTHER" id="PTHR13454">
    <property type="entry name" value="PROTEIN MCM10 HOMOLOG"/>
    <property type="match status" value="1"/>
</dbReference>
<feature type="region of interest" description="Disordered" evidence="1">
    <location>
        <begin position="506"/>
        <end position="551"/>
    </location>
</feature>
<feature type="compositionally biased region" description="Polar residues" evidence="1">
    <location>
        <begin position="200"/>
        <end position="211"/>
    </location>
</feature>
<evidence type="ECO:0000313" key="3">
    <source>
        <dbReference type="EMBL" id="CDI84955.1"/>
    </source>
</evidence>
<dbReference type="GO" id="GO:0003697">
    <property type="term" value="F:single-stranded DNA binding"/>
    <property type="evidence" value="ECO:0007669"/>
    <property type="project" value="InterPro"/>
</dbReference>
<dbReference type="InterPro" id="IPR012340">
    <property type="entry name" value="NA-bd_OB-fold"/>
</dbReference>
<feature type="region of interest" description="Disordered" evidence="1">
    <location>
        <begin position="168"/>
        <end position="314"/>
    </location>
</feature>
<dbReference type="SMART" id="SM01280">
    <property type="entry name" value="Mcm10"/>
    <property type="match status" value="1"/>
</dbReference>
<protein>
    <recommendedName>
        <fullName evidence="2">Replication factor Mcm10 C-terminal domain-containing protein</fullName>
    </recommendedName>
</protein>
<feature type="compositionally biased region" description="Low complexity" evidence="1">
    <location>
        <begin position="532"/>
        <end position="548"/>
    </location>
</feature>
<dbReference type="GO" id="GO:0003688">
    <property type="term" value="F:DNA replication origin binding"/>
    <property type="evidence" value="ECO:0007669"/>
    <property type="project" value="TreeGrafter"/>
</dbReference>
<dbReference type="PANTHER" id="PTHR13454:SF11">
    <property type="entry name" value="PROTEIN MCM10 HOMOLOG"/>
    <property type="match status" value="1"/>
</dbReference>
<dbReference type="GO" id="GO:0006270">
    <property type="term" value="P:DNA replication initiation"/>
    <property type="evidence" value="ECO:0007669"/>
    <property type="project" value="InterPro"/>
</dbReference>
<dbReference type="Gene3D" id="2.40.50.140">
    <property type="entry name" value="Nucleic acid-binding proteins"/>
    <property type="match status" value="1"/>
</dbReference>
<evidence type="ECO:0000259" key="2">
    <source>
        <dbReference type="SMART" id="SM01280"/>
    </source>
</evidence>
<feature type="compositionally biased region" description="Basic and acidic residues" evidence="1">
    <location>
        <begin position="719"/>
        <end position="729"/>
    </location>
</feature>
<dbReference type="VEuPathDB" id="ToxoDB:EPH_0013780"/>
<sequence>MKWWWVLWDTKETNLLLTFRGEAMWSNLRKKGIKRGDLIAVLNPSLLPKADGADSRAATVEDDDQILQIGTVKGIARCSAMTRRQTQCRQMVHLPSMGEYCRFHVNVKDQPKPKNANAAAVADSINELLGSSDKDRRAAILNALAPSSAAGAAAESATATLQAATYRQQQQQQQQKENIPMQDQRAKQQAMSKLLERSILLQQTSNRSSPPVNKDDNPTNSSKATAANPATSSAKSNSSSSNSNSSSNSSSSNNNSSTSSITSSSTSSTTSSSTSSNTSSTTSTTSSSRASNNSCSQTSNSNGTPTTCSSSVADRDRQAAEAFVRKLREIVELPAGANRDMALAIQLSLAKRMRFDSAPHAAQQAKDLHTQLFLHPNAEIALLAFKNYRYLHHVATVATRSVQKQPQQQQRAPAVAGQPVASAAAAAPKLRGSSIAADKTEPAAPAAVAAAAAAGAATEQRQQPHTPPLDSAADVRRALRDLKKPKLVASTLSALKQTQKAGEALKVSAEKQQKRLAREQQQSERAAKMQRAATPTTPGAAAAAKPAASEAEKREILEKMLQLKSSVADIEDGQRHLERLRSLEASDIKHEFKQSIKETTVTAFFCLQCQRYTDRLNTVCVARNHQQQPRKATKRFVQCSGCGHKPIPTLNNQLPDGCPKCRVASQHLSFRVISLYAPKAEKLLDQEKLSIDGTEVVSTKKQQQQQERRAEDGSGDEGFFEHPDLPNTS</sequence>
<organism evidence="3 4">
    <name type="scientific">Eimeria praecox</name>
    <dbReference type="NCBI Taxonomy" id="51316"/>
    <lineage>
        <taxon>Eukaryota</taxon>
        <taxon>Sar</taxon>
        <taxon>Alveolata</taxon>
        <taxon>Apicomplexa</taxon>
        <taxon>Conoidasida</taxon>
        <taxon>Coccidia</taxon>
        <taxon>Eucoccidiorida</taxon>
        <taxon>Eimeriorina</taxon>
        <taxon>Eimeriidae</taxon>
        <taxon>Eimeria</taxon>
    </lineage>
</organism>
<feature type="region of interest" description="Disordered" evidence="1">
    <location>
        <begin position="695"/>
        <end position="729"/>
    </location>
</feature>
<dbReference type="InterPro" id="IPR015411">
    <property type="entry name" value="Rep_factor_Mcm10_C"/>
</dbReference>
<feature type="compositionally biased region" description="Basic and acidic residues" evidence="1">
    <location>
        <begin position="508"/>
        <end position="527"/>
    </location>
</feature>